<proteinExistence type="predicted"/>
<dbReference type="InterPro" id="IPR011006">
    <property type="entry name" value="CheY-like_superfamily"/>
</dbReference>
<dbReference type="CDD" id="cd17546">
    <property type="entry name" value="REC_hyHK_CKI1_RcsC-like"/>
    <property type="match status" value="1"/>
</dbReference>
<dbReference type="Gene3D" id="3.40.50.2300">
    <property type="match status" value="1"/>
</dbReference>
<evidence type="ECO:0000256" key="2">
    <source>
        <dbReference type="ARBA" id="ARBA00023012"/>
    </source>
</evidence>
<dbReference type="EMBL" id="RYFG02000034">
    <property type="protein sequence ID" value="TRX00230.1"/>
    <property type="molecule type" value="Genomic_DNA"/>
</dbReference>
<reference evidence="5 6" key="1">
    <citation type="journal article" date="2019" name="Antonie Van Leeuwenhoek">
        <title>Description of 'Ca. Methylobacter oryzae' KRF1, a novel species from the environmentally important Methylobacter clade 2.</title>
        <authorList>
            <person name="Khatri K."/>
            <person name="Mohite J.A."/>
            <person name="Pandit P.S."/>
            <person name="Bahulikar R."/>
            <person name="Rahalkar M.C."/>
        </authorList>
    </citation>
    <scope>NUCLEOTIDE SEQUENCE [LARGE SCALE GENOMIC DNA]</scope>
    <source>
        <strain evidence="5 6">KRF1</strain>
    </source>
</reference>
<dbReference type="PANTHER" id="PTHR45339">
    <property type="entry name" value="HYBRID SIGNAL TRANSDUCTION HISTIDINE KINASE J"/>
    <property type="match status" value="1"/>
</dbReference>
<evidence type="ECO:0000256" key="1">
    <source>
        <dbReference type="ARBA" id="ARBA00022553"/>
    </source>
</evidence>
<name>A0ABY3CE80_9GAMM</name>
<keyword evidence="6" id="KW-1185">Reference proteome</keyword>
<dbReference type="PROSITE" id="PS50110">
    <property type="entry name" value="RESPONSE_REGULATORY"/>
    <property type="match status" value="1"/>
</dbReference>
<dbReference type="SMART" id="SM00448">
    <property type="entry name" value="REC"/>
    <property type="match status" value="1"/>
</dbReference>
<feature type="domain" description="Response regulatory" evidence="4">
    <location>
        <begin position="2"/>
        <end position="116"/>
    </location>
</feature>
<dbReference type="Proteomes" id="UP000733744">
    <property type="component" value="Unassembled WGS sequence"/>
</dbReference>
<sequence length="245" mass="28496">MNILIADDNPIMQMIHGELMSYWGYDFDMASDGLEAVELAKKNNGKYDFCLMDVEMPKMNGIEATKVIRNTVKYFPILAFTSNNAYKKACYDAGMDDFAEKTCTPDDLFSRINKLSVNLFKFIVKPNGFYITEMMPMDQQHAQELRKLKSQGLVKLRLDGPDNREVITHKNVPNKISYDFNILKYSMTEFLNRDPERPTLLDLYRGSKNCIIETFVDDESYQEQLEAEDEKMDAYLTKHYKSDEE</sequence>
<keyword evidence="1 3" id="KW-0597">Phosphoprotein</keyword>
<dbReference type="SUPFAM" id="SSF52172">
    <property type="entry name" value="CheY-like"/>
    <property type="match status" value="1"/>
</dbReference>
<dbReference type="PANTHER" id="PTHR45339:SF1">
    <property type="entry name" value="HYBRID SIGNAL TRANSDUCTION HISTIDINE KINASE J"/>
    <property type="match status" value="1"/>
</dbReference>
<dbReference type="RefSeq" id="WP_127030802.1">
    <property type="nucleotide sequence ID" value="NZ_RYFG02000034.1"/>
</dbReference>
<evidence type="ECO:0000313" key="6">
    <source>
        <dbReference type="Proteomes" id="UP000733744"/>
    </source>
</evidence>
<comment type="caution">
    <text evidence="5">The sequence shown here is derived from an EMBL/GenBank/DDBJ whole genome shotgun (WGS) entry which is preliminary data.</text>
</comment>
<evidence type="ECO:0000256" key="3">
    <source>
        <dbReference type="PROSITE-ProRule" id="PRU00169"/>
    </source>
</evidence>
<protein>
    <submittedName>
        <fullName evidence="5">Response regulator</fullName>
    </submittedName>
</protein>
<dbReference type="InterPro" id="IPR001789">
    <property type="entry name" value="Sig_transdc_resp-reg_receiver"/>
</dbReference>
<organism evidence="5 6">
    <name type="scientific">Candidatus Methylobacter oryzae</name>
    <dbReference type="NCBI Taxonomy" id="2497749"/>
    <lineage>
        <taxon>Bacteria</taxon>
        <taxon>Pseudomonadati</taxon>
        <taxon>Pseudomonadota</taxon>
        <taxon>Gammaproteobacteria</taxon>
        <taxon>Methylococcales</taxon>
        <taxon>Methylococcaceae</taxon>
        <taxon>Methylobacter</taxon>
    </lineage>
</organism>
<evidence type="ECO:0000313" key="5">
    <source>
        <dbReference type="EMBL" id="TRX00230.1"/>
    </source>
</evidence>
<gene>
    <name evidence="5" type="ORF">EKO24_006225</name>
</gene>
<accession>A0ABY3CE80</accession>
<dbReference type="Pfam" id="PF00072">
    <property type="entry name" value="Response_reg"/>
    <property type="match status" value="1"/>
</dbReference>
<evidence type="ECO:0000259" key="4">
    <source>
        <dbReference type="PROSITE" id="PS50110"/>
    </source>
</evidence>
<feature type="modified residue" description="4-aspartylphosphate" evidence="3">
    <location>
        <position position="53"/>
    </location>
</feature>
<keyword evidence="2" id="KW-0902">Two-component regulatory system</keyword>